<proteinExistence type="predicted"/>
<evidence type="ECO:0000313" key="1">
    <source>
        <dbReference type="EMBL" id="JAD97964.1"/>
    </source>
</evidence>
<organism evidence="1">
    <name type="scientific">Arundo donax</name>
    <name type="common">Giant reed</name>
    <name type="synonym">Donax arundinaceus</name>
    <dbReference type="NCBI Taxonomy" id="35708"/>
    <lineage>
        <taxon>Eukaryota</taxon>
        <taxon>Viridiplantae</taxon>
        <taxon>Streptophyta</taxon>
        <taxon>Embryophyta</taxon>
        <taxon>Tracheophyta</taxon>
        <taxon>Spermatophyta</taxon>
        <taxon>Magnoliopsida</taxon>
        <taxon>Liliopsida</taxon>
        <taxon>Poales</taxon>
        <taxon>Poaceae</taxon>
        <taxon>PACMAD clade</taxon>
        <taxon>Arundinoideae</taxon>
        <taxon>Arundineae</taxon>
        <taxon>Arundo</taxon>
    </lineage>
</organism>
<sequence length="61" mass="7475">MAISQRQECLQVQISLPKSKEYGNHIRPKTLHLQRFRYEVPDNLICSFYFWIDRRELHIDL</sequence>
<reference evidence="1" key="2">
    <citation type="journal article" date="2015" name="Data Brief">
        <title>Shoot transcriptome of the giant reed, Arundo donax.</title>
        <authorList>
            <person name="Barrero R.A."/>
            <person name="Guerrero F.D."/>
            <person name="Moolhuijzen P."/>
            <person name="Goolsby J.A."/>
            <person name="Tidwell J."/>
            <person name="Bellgard S.E."/>
            <person name="Bellgard M.I."/>
        </authorList>
    </citation>
    <scope>NUCLEOTIDE SEQUENCE</scope>
    <source>
        <tissue evidence="1">Shoot tissue taken approximately 20 cm above the soil surface</tissue>
    </source>
</reference>
<name>A0A0A9EB27_ARUDO</name>
<dbReference type="AlphaFoldDB" id="A0A0A9EB27"/>
<reference evidence="1" key="1">
    <citation type="submission" date="2014-09" db="EMBL/GenBank/DDBJ databases">
        <authorList>
            <person name="Magalhaes I.L.F."/>
            <person name="Oliveira U."/>
            <person name="Santos F.R."/>
            <person name="Vidigal T.H.D.A."/>
            <person name="Brescovit A.D."/>
            <person name="Santos A.J."/>
        </authorList>
    </citation>
    <scope>NUCLEOTIDE SEQUENCE</scope>
    <source>
        <tissue evidence="1">Shoot tissue taken approximately 20 cm above the soil surface</tissue>
    </source>
</reference>
<dbReference type="EMBL" id="GBRH01199931">
    <property type="protein sequence ID" value="JAD97964.1"/>
    <property type="molecule type" value="Transcribed_RNA"/>
</dbReference>
<accession>A0A0A9EB27</accession>
<protein>
    <submittedName>
        <fullName evidence="1">Uncharacterized protein</fullName>
    </submittedName>
</protein>